<feature type="region of interest" description="Disordered" evidence="1">
    <location>
        <begin position="35"/>
        <end position="61"/>
    </location>
</feature>
<gene>
    <name evidence="2" type="ORF">E2562_021665</name>
</gene>
<comment type="caution">
    <text evidence="2">The sequence shown here is derived from an EMBL/GenBank/DDBJ whole genome shotgun (WGS) entry which is preliminary data.</text>
</comment>
<evidence type="ECO:0000256" key="1">
    <source>
        <dbReference type="SAM" id="MobiDB-lite"/>
    </source>
</evidence>
<evidence type="ECO:0000313" key="3">
    <source>
        <dbReference type="Proteomes" id="UP000479710"/>
    </source>
</evidence>
<accession>A0A6G1DZK2</accession>
<dbReference type="AlphaFoldDB" id="A0A6G1DZK2"/>
<keyword evidence="3" id="KW-1185">Reference proteome</keyword>
<protein>
    <submittedName>
        <fullName evidence="2">Uncharacterized protein</fullName>
    </submittedName>
</protein>
<organism evidence="2 3">
    <name type="scientific">Oryza meyeriana var. granulata</name>
    <dbReference type="NCBI Taxonomy" id="110450"/>
    <lineage>
        <taxon>Eukaryota</taxon>
        <taxon>Viridiplantae</taxon>
        <taxon>Streptophyta</taxon>
        <taxon>Embryophyta</taxon>
        <taxon>Tracheophyta</taxon>
        <taxon>Spermatophyta</taxon>
        <taxon>Magnoliopsida</taxon>
        <taxon>Liliopsida</taxon>
        <taxon>Poales</taxon>
        <taxon>Poaceae</taxon>
        <taxon>BOP clade</taxon>
        <taxon>Oryzoideae</taxon>
        <taxon>Oryzeae</taxon>
        <taxon>Oryzinae</taxon>
        <taxon>Oryza</taxon>
        <taxon>Oryza meyeriana</taxon>
    </lineage>
</organism>
<dbReference type="Proteomes" id="UP000479710">
    <property type="component" value="Unassembled WGS sequence"/>
</dbReference>
<reference evidence="2 3" key="1">
    <citation type="submission" date="2019-11" db="EMBL/GenBank/DDBJ databases">
        <title>Whole genome sequence of Oryza granulata.</title>
        <authorList>
            <person name="Li W."/>
        </authorList>
    </citation>
    <scope>NUCLEOTIDE SEQUENCE [LARGE SCALE GENOMIC DNA]</scope>
    <source>
        <strain evidence="3">cv. Menghai</strain>
        <tissue evidence="2">Leaf</tissue>
    </source>
</reference>
<dbReference type="EMBL" id="SPHZ02000005">
    <property type="protein sequence ID" value="KAF0917949.1"/>
    <property type="molecule type" value="Genomic_DNA"/>
</dbReference>
<proteinExistence type="predicted"/>
<sequence length="108" mass="11583">MDGGRHDLGWGWAVCGCKPPPSSCAPLDQSSAMASPLVAAKAPGSSELDDTEDDGGVSRSKEAEWFHQGHLSLSSMSAWTSSSGRLWRCQWQGGRHPLFFQSMNECVG</sequence>
<evidence type="ECO:0000313" key="2">
    <source>
        <dbReference type="EMBL" id="KAF0917949.1"/>
    </source>
</evidence>
<name>A0A6G1DZK2_9ORYZ</name>